<evidence type="ECO:0000256" key="1">
    <source>
        <dbReference type="ARBA" id="ARBA00004236"/>
    </source>
</evidence>
<dbReference type="Pfam" id="PF13641">
    <property type="entry name" value="Glyco_tranf_2_3"/>
    <property type="match status" value="1"/>
</dbReference>
<proteinExistence type="predicted"/>
<keyword evidence="7" id="KW-1185">Reference proteome</keyword>
<comment type="caution">
    <text evidence="6">The sequence shown here is derived from an EMBL/GenBank/DDBJ whole genome shotgun (WGS) entry which is preliminary data.</text>
</comment>
<evidence type="ECO:0000313" key="7">
    <source>
        <dbReference type="Proteomes" id="UP000600946"/>
    </source>
</evidence>
<dbReference type="PANTHER" id="PTHR43646">
    <property type="entry name" value="GLYCOSYLTRANSFERASE"/>
    <property type="match status" value="1"/>
</dbReference>
<sequence>MTPHDRPAARPTSVAVIIPAHNEERLLPACLAAIRVAAEHPGVAGSRVVVVVAADSCGDATSDVARRAGALTVGLDARNAGAARAAAARRALDVLGDDDVWIASTDADSVVPEHWLDFQLSRAAQGWEAVVGTVALDHLALESRRLAVLHQHLYEASRPPGGLTWHHPHVHGANLGLTAGSYTAAGGFPPVRVGEDHALVRSLQRAGRRILRTPDCAVTTSGRLRPRARDGFGDYLARLAAEEAV</sequence>
<dbReference type="InterPro" id="IPR029044">
    <property type="entry name" value="Nucleotide-diphossugar_trans"/>
</dbReference>
<evidence type="ECO:0000256" key="4">
    <source>
        <dbReference type="ARBA" id="ARBA00022679"/>
    </source>
</evidence>
<accession>A0ABQ2ZHT6</accession>
<gene>
    <name evidence="6" type="primary">gtrB</name>
    <name evidence="6" type="ORF">GCM10010326_05390</name>
</gene>
<evidence type="ECO:0000313" key="6">
    <source>
        <dbReference type="EMBL" id="GGY16336.1"/>
    </source>
</evidence>
<keyword evidence="2" id="KW-1003">Cell membrane</keyword>
<keyword evidence="4 6" id="KW-0808">Transferase</keyword>
<organism evidence="6 7">
    <name type="scientific">Streptomyces xanthochromogenes</name>
    <dbReference type="NCBI Taxonomy" id="67384"/>
    <lineage>
        <taxon>Bacteria</taxon>
        <taxon>Bacillati</taxon>
        <taxon>Actinomycetota</taxon>
        <taxon>Actinomycetes</taxon>
        <taxon>Kitasatosporales</taxon>
        <taxon>Streptomycetaceae</taxon>
        <taxon>Streptomyces</taxon>
    </lineage>
</organism>
<evidence type="ECO:0000256" key="2">
    <source>
        <dbReference type="ARBA" id="ARBA00022475"/>
    </source>
</evidence>
<dbReference type="GO" id="GO:0016740">
    <property type="term" value="F:transferase activity"/>
    <property type="evidence" value="ECO:0007669"/>
    <property type="project" value="UniProtKB-KW"/>
</dbReference>
<dbReference type="Gene3D" id="3.90.550.10">
    <property type="entry name" value="Spore Coat Polysaccharide Biosynthesis Protein SpsA, Chain A"/>
    <property type="match status" value="1"/>
</dbReference>
<keyword evidence="3" id="KW-0328">Glycosyltransferase</keyword>
<name>A0ABQ2ZHT6_9ACTN</name>
<dbReference type="EMBL" id="BMUU01000001">
    <property type="protein sequence ID" value="GGY16336.1"/>
    <property type="molecule type" value="Genomic_DNA"/>
</dbReference>
<dbReference type="PANTHER" id="PTHR43646:SF2">
    <property type="entry name" value="GLYCOSYLTRANSFERASE 2-LIKE DOMAIN-CONTAINING PROTEIN"/>
    <property type="match status" value="1"/>
</dbReference>
<dbReference type="SUPFAM" id="SSF53448">
    <property type="entry name" value="Nucleotide-diphospho-sugar transferases"/>
    <property type="match status" value="1"/>
</dbReference>
<dbReference type="GeneID" id="96288564"/>
<dbReference type="Proteomes" id="UP000600946">
    <property type="component" value="Unassembled WGS sequence"/>
</dbReference>
<evidence type="ECO:0000256" key="5">
    <source>
        <dbReference type="ARBA" id="ARBA00023136"/>
    </source>
</evidence>
<keyword evidence="5" id="KW-0472">Membrane</keyword>
<protein>
    <submittedName>
        <fullName evidence="6">Glycosyl transferase</fullName>
    </submittedName>
</protein>
<evidence type="ECO:0000256" key="3">
    <source>
        <dbReference type="ARBA" id="ARBA00022676"/>
    </source>
</evidence>
<reference evidence="7" key="1">
    <citation type="journal article" date="2019" name="Int. J. Syst. Evol. Microbiol.">
        <title>The Global Catalogue of Microorganisms (GCM) 10K type strain sequencing project: providing services to taxonomists for standard genome sequencing and annotation.</title>
        <authorList>
            <consortium name="The Broad Institute Genomics Platform"/>
            <consortium name="The Broad Institute Genome Sequencing Center for Infectious Disease"/>
            <person name="Wu L."/>
            <person name="Ma J."/>
        </authorList>
    </citation>
    <scope>NUCLEOTIDE SEQUENCE [LARGE SCALE GENOMIC DNA]</scope>
    <source>
        <strain evidence="7">JCM 4594</strain>
    </source>
</reference>
<dbReference type="RefSeq" id="WP_190026038.1">
    <property type="nucleotide sequence ID" value="NZ_BMUU01000001.1"/>
</dbReference>
<comment type="subcellular location">
    <subcellularLocation>
        <location evidence="1">Cell membrane</location>
    </subcellularLocation>
</comment>